<feature type="binding site" evidence="8">
    <location>
        <begin position="60"/>
        <end position="61"/>
    </location>
    <ligand>
        <name>substrate</name>
    </ligand>
</feature>
<dbReference type="EC" id="5.1.1.3" evidence="2 8"/>
<keyword evidence="3 8" id="KW-0133">Cell shape</keyword>
<evidence type="ECO:0000313" key="11">
    <source>
        <dbReference type="Proteomes" id="UP000823851"/>
    </source>
</evidence>
<accession>A0A9D2TYT3</accession>
<evidence type="ECO:0000256" key="9">
    <source>
        <dbReference type="SAM" id="MobiDB-lite"/>
    </source>
</evidence>
<gene>
    <name evidence="8 10" type="primary">murI</name>
    <name evidence="10" type="ORF">H9912_06475</name>
</gene>
<protein>
    <recommendedName>
        <fullName evidence="7 8">Glutamate racemase</fullName>
        <ecNumber evidence="2 8">5.1.1.3</ecNumber>
    </recommendedName>
</protein>
<reference evidence="10" key="2">
    <citation type="submission" date="2021-04" db="EMBL/GenBank/DDBJ databases">
        <authorList>
            <person name="Gilroy R."/>
        </authorList>
    </citation>
    <scope>NUCLEOTIDE SEQUENCE</scope>
    <source>
        <strain evidence="10">ChiHjej8B7-25341</strain>
    </source>
</reference>
<keyword evidence="6 8" id="KW-0961">Cell wall biogenesis/degradation</keyword>
<feature type="region of interest" description="Disordered" evidence="9">
    <location>
        <begin position="1"/>
        <end position="39"/>
    </location>
</feature>
<evidence type="ECO:0000256" key="2">
    <source>
        <dbReference type="ARBA" id="ARBA00013090"/>
    </source>
</evidence>
<dbReference type="Proteomes" id="UP000823851">
    <property type="component" value="Unassembled WGS sequence"/>
</dbReference>
<comment type="caution">
    <text evidence="10">The sequence shown here is derived from an EMBL/GenBank/DDBJ whole genome shotgun (WGS) entry which is preliminary data.</text>
</comment>
<dbReference type="InterPro" id="IPR001920">
    <property type="entry name" value="Asp/Glu_race"/>
</dbReference>
<reference evidence="10" key="1">
    <citation type="journal article" date="2021" name="PeerJ">
        <title>Extensive microbial diversity within the chicken gut microbiome revealed by metagenomics and culture.</title>
        <authorList>
            <person name="Gilroy R."/>
            <person name="Ravi A."/>
            <person name="Getino M."/>
            <person name="Pursley I."/>
            <person name="Horton D.L."/>
            <person name="Alikhan N.F."/>
            <person name="Baker D."/>
            <person name="Gharbi K."/>
            <person name="Hall N."/>
            <person name="Watson M."/>
            <person name="Adriaenssens E.M."/>
            <person name="Foster-Nyarko E."/>
            <person name="Jarju S."/>
            <person name="Secka A."/>
            <person name="Antonio M."/>
            <person name="Oren A."/>
            <person name="Chaudhuri R.R."/>
            <person name="La Ragione R."/>
            <person name="Hildebrand F."/>
            <person name="Pallen M.J."/>
        </authorList>
    </citation>
    <scope>NUCLEOTIDE SEQUENCE</scope>
    <source>
        <strain evidence="10">ChiHjej8B7-25341</strain>
    </source>
</reference>
<dbReference type="InterPro" id="IPR004391">
    <property type="entry name" value="Glu_race"/>
</dbReference>
<organism evidence="10 11">
    <name type="scientific">Candidatus Eisenbergiella stercorigallinarum</name>
    <dbReference type="NCBI Taxonomy" id="2838557"/>
    <lineage>
        <taxon>Bacteria</taxon>
        <taxon>Bacillati</taxon>
        <taxon>Bacillota</taxon>
        <taxon>Clostridia</taxon>
        <taxon>Lachnospirales</taxon>
        <taxon>Lachnospiraceae</taxon>
        <taxon>Eisenbergiella</taxon>
    </lineage>
</organism>
<evidence type="ECO:0000313" key="10">
    <source>
        <dbReference type="EMBL" id="HJD31571.1"/>
    </source>
</evidence>
<dbReference type="HAMAP" id="MF_00258">
    <property type="entry name" value="Glu_racemase"/>
    <property type="match status" value="1"/>
</dbReference>
<dbReference type="PANTHER" id="PTHR21198:SF2">
    <property type="entry name" value="GLUTAMATE RACEMASE"/>
    <property type="match status" value="1"/>
</dbReference>
<evidence type="ECO:0000256" key="1">
    <source>
        <dbReference type="ARBA" id="ARBA00001602"/>
    </source>
</evidence>
<dbReference type="GO" id="GO:0071555">
    <property type="term" value="P:cell wall organization"/>
    <property type="evidence" value="ECO:0007669"/>
    <property type="project" value="UniProtKB-KW"/>
</dbReference>
<comment type="catalytic activity">
    <reaction evidence="1 8">
        <text>L-glutamate = D-glutamate</text>
        <dbReference type="Rhea" id="RHEA:12813"/>
        <dbReference type="ChEBI" id="CHEBI:29985"/>
        <dbReference type="ChEBI" id="CHEBI:29986"/>
        <dbReference type="EC" id="5.1.1.3"/>
    </reaction>
</comment>
<evidence type="ECO:0000256" key="4">
    <source>
        <dbReference type="ARBA" id="ARBA00022984"/>
    </source>
</evidence>
<keyword evidence="4 8" id="KW-0573">Peptidoglycan synthesis</keyword>
<evidence type="ECO:0000256" key="7">
    <source>
        <dbReference type="ARBA" id="ARBA00070053"/>
    </source>
</evidence>
<feature type="binding site" evidence="8">
    <location>
        <begin position="235"/>
        <end position="236"/>
    </location>
    <ligand>
        <name>substrate</name>
    </ligand>
</feature>
<dbReference type="SUPFAM" id="SSF53681">
    <property type="entry name" value="Aspartate/glutamate racemase"/>
    <property type="match status" value="2"/>
</dbReference>
<name>A0A9D2TYT3_9FIRM</name>
<evidence type="ECO:0000256" key="8">
    <source>
        <dbReference type="HAMAP-Rule" id="MF_00258"/>
    </source>
</evidence>
<dbReference type="AlphaFoldDB" id="A0A9D2TYT3"/>
<comment type="similarity">
    <text evidence="8">Belongs to the aspartate/glutamate racemases family.</text>
</comment>
<dbReference type="PROSITE" id="PS00923">
    <property type="entry name" value="ASP_GLU_RACEMASE_1"/>
    <property type="match status" value="1"/>
</dbReference>
<dbReference type="EMBL" id="DWUW01000177">
    <property type="protein sequence ID" value="HJD31571.1"/>
    <property type="molecule type" value="Genomic_DNA"/>
</dbReference>
<dbReference type="PANTHER" id="PTHR21198">
    <property type="entry name" value="GLUTAMATE RACEMASE"/>
    <property type="match status" value="1"/>
</dbReference>
<feature type="binding site" evidence="8">
    <location>
        <begin position="124"/>
        <end position="125"/>
    </location>
    <ligand>
        <name>substrate</name>
    </ligand>
</feature>
<dbReference type="Pfam" id="PF01177">
    <property type="entry name" value="Asp_Glu_race"/>
    <property type="match status" value="1"/>
</dbReference>
<sequence length="321" mass="35563">MKSSWRPRRAGCGSHSAFQERESAAEPESLPKIPQKRKTAGRKRIVEELEYRERPVGVFDSGVGGLTVAREIMRQIPNEKIVYFGDTARVPYGSKSRETVTRFSEQIVRFLQTQQVKAIVVACNTASAYAMDALEKEIDIPIIGVVKPGAKTAVETTKNGRVGVIGTEGTIGSGIYSSYIHQLRPDVQVTGKACPLFVPLVEEGLWEDPVTDEIASRYLSELIDIGIDTLILGCTHYPLIRKTVGRIMGEGVTLVNPAYETAVELRTLLCEHNLLSPNPPALGENRYRFYVSDAAEKFKRFANSIIKYGILSAKTIPIEEY</sequence>
<feature type="binding site" evidence="8">
    <location>
        <begin position="92"/>
        <end position="93"/>
    </location>
    <ligand>
        <name>substrate</name>
    </ligand>
</feature>
<dbReference type="FunFam" id="3.40.50.1860:FF:000002">
    <property type="entry name" value="Glutamate racemase"/>
    <property type="match status" value="1"/>
</dbReference>
<dbReference type="PROSITE" id="PS00924">
    <property type="entry name" value="ASP_GLU_RACEMASE_2"/>
    <property type="match status" value="1"/>
</dbReference>
<evidence type="ECO:0000256" key="5">
    <source>
        <dbReference type="ARBA" id="ARBA00023235"/>
    </source>
</evidence>
<dbReference type="GO" id="GO:0009252">
    <property type="term" value="P:peptidoglycan biosynthetic process"/>
    <property type="evidence" value="ECO:0007669"/>
    <property type="project" value="UniProtKB-UniRule"/>
</dbReference>
<comment type="function">
    <text evidence="8">Provides the (R)-glutamate required for cell wall biosynthesis.</text>
</comment>
<feature type="active site" description="Proton donor/acceptor" evidence="8">
    <location>
        <position position="123"/>
    </location>
</feature>
<feature type="active site" description="Proton donor/acceptor" evidence="8">
    <location>
        <position position="234"/>
    </location>
</feature>
<comment type="pathway">
    <text evidence="8">Cell wall biogenesis; peptidoglycan biosynthesis.</text>
</comment>
<dbReference type="NCBIfam" id="TIGR00067">
    <property type="entry name" value="glut_race"/>
    <property type="match status" value="1"/>
</dbReference>
<dbReference type="InterPro" id="IPR033134">
    <property type="entry name" value="Asp/Glu_racemase_AS_2"/>
</dbReference>
<dbReference type="Gene3D" id="3.40.50.1860">
    <property type="match status" value="2"/>
</dbReference>
<dbReference type="GO" id="GO:0008360">
    <property type="term" value="P:regulation of cell shape"/>
    <property type="evidence" value="ECO:0007669"/>
    <property type="project" value="UniProtKB-KW"/>
</dbReference>
<keyword evidence="5 8" id="KW-0413">Isomerase</keyword>
<dbReference type="InterPro" id="IPR015942">
    <property type="entry name" value="Asp/Glu/hydantoin_racemase"/>
</dbReference>
<evidence type="ECO:0000256" key="3">
    <source>
        <dbReference type="ARBA" id="ARBA00022960"/>
    </source>
</evidence>
<dbReference type="GO" id="GO:0008881">
    <property type="term" value="F:glutamate racemase activity"/>
    <property type="evidence" value="ECO:0007669"/>
    <property type="project" value="UniProtKB-UniRule"/>
</dbReference>
<dbReference type="InterPro" id="IPR018187">
    <property type="entry name" value="Asp/Glu_racemase_AS_1"/>
</dbReference>
<proteinExistence type="inferred from homology"/>
<evidence type="ECO:0000256" key="6">
    <source>
        <dbReference type="ARBA" id="ARBA00023316"/>
    </source>
</evidence>